<comment type="caution">
    <text evidence="3">The sequence shown here is derived from an EMBL/GenBank/DDBJ whole genome shotgun (WGS) entry which is preliminary data.</text>
</comment>
<feature type="transmembrane region" description="Helical" evidence="1">
    <location>
        <begin position="110"/>
        <end position="131"/>
    </location>
</feature>
<organism evidence="3 4">
    <name type="scientific">Variovorax dokdonensis</name>
    <dbReference type="NCBI Taxonomy" id="344883"/>
    <lineage>
        <taxon>Bacteria</taxon>
        <taxon>Pseudomonadati</taxon>
        <taxon>Pseudomonadota</taxon>
        <taxon>Betaproteobacteria</taxon>
        <taxon>Burkholderiales</taxon>
        <taxon>Comamonadaceae</taxon>
        <taxon>Variovorax</taxon>
    </lineage>
</organism>
<evidence type="ECO:0000313" key="3">
    <source>
        <dbReference type="EMBL" id="MDM0046816.1"/>
    </source>
</evidence>
<keyword evidence="4" id="KW-1185">Reference proteome</keyword>
<keyword evidence="3" id="KW-0378">Hydrolase</keyword>
<dbReference type="Pfam" id="PF02517">
    <property type="entry name" value="Rce1-like"/>
    <property type="match status" value="1"/>
</dbReference>
<keyword evidence="1" id="KW-0472">Membrane</keyword>
<dbReference type="EC" id="3.4.-.-" evidence="3"/>
<keyword evidence="3" id="KW-0645">Protease</keyword>
<feature type="transmembrane region" description="Helical" evidence="1">
    <location>
        <begin position="74"/>
        <end position="98"/>
    </location>
</feature>
<feature type="transmembrane region" description="Helical" evidence="1">
    <location>
        <begin position="48"/>
        <end position="68"/>
    </location>
</feature>
<evidence type="ECO:0000259" key="2">
    <source>
        <dbReference type="Pfam" id="PF02517"/>
    </source>
</evidence>
<feature type="transmembrane region" description="Helical" evidence="1">
    <location>
        <begin position="249"/>
        <end position="266"/>
    </location>
</feature>
<keyword evidence="1" id="KW-0812">Transmembrane</keyword>
<feature type="transmembrane region" description="Helical" evidence="1">
    <location>
        <begin position="165"/>
        <end position="183"/>
    </location>
</feature>
<keyword evidence="1" id="KW-1133">Transmembrane helix</keyword>
<accession>A0ABT7NFT8</accession>
<name>A0ABT7NFT8_9BURK</name>
<gene>
    <name evidence="3" type="ORF">QTH91_20155</name>
</gene>
<dbReference type="InterPro" id="IPR003675">
    <property type="entry name" value="Rce1/LyrA-like_dom"/>
</dbReference>
<evidence type="ECO:0000313" key="4">
    <source>
        <dbReference type="Proteomes" id="UP001174908"/>
    </source>
</evidence>
<sequence length="267" mass="29550">MTLPLRSTDLGALEPRLKPHERVSWLEYPGDDFPFYNAHPTLIRGLQWWFVMGMVVLGFAFLTTQLLAPTGAAAPYLAAILFPVVPLVGLVIVAPAHWHAIFRRVGWRDVMWMFLIAMLNIAVTFLVALTLGTAGTMNANAAVAGLVNMSTIDRSLFFVRTAPQLFGEEVVTILPFLATLYLLSAKLKLSRRQSILGAWLVSSAWFAAIHLPTYGWNLMQCFVVIGSARLVLSLAYIKTKNIWVSTGAHIINDWTLFGGLLILAALR</sequence>
<dbReference type="EMBL" id="JASZYV010000004">
    <property type="protein sequence ID" value="MDM0046816.1"/>
    <property type="molecule type" value="Genomic_DNA"/>
</dbReference>
<dbReference type="RefSeq" id="WP_286661925.1">
    <property type="nucleotide sequence ID" value="NZ_JASZYV010000004.1"/>
</dbReference>
<keyword evidence="3" id="KW-0482">Metalloprotease</keyword>
<evidence type="ECO:0000256" key="1">
    <source>
        <dbReference type="SAM" id="Phobius"/>
    </source>
</evidence>
<proteinExistence type="predicted"/>
<feature type="domain" description="CAAX prenyl protease 2/Lysostaphin resistance protein A-like" evidence="2">
    <location>
        <begin position="189"/>
        <end position="254"/>
    </location>
</feature>
<reference evidence="3" key="1">
    <citation type="submission" date="2023-06" db="EMBL/GenBank/DDBJ databases">
        <authorList>
            <person name="Jiang Y."/>
            <person name="Liu Q."/>
        </authorList>
    </citation>
    <scope>NUCLEOTIDE SEQUENCE</scope>
    <source>
        <strain evidence="3">CGMCC 1.12089</strain>
    </source>
</reference>
<dbReference type="Proteomes" id="UP001174908">
    <property type="component" value="Unassembled WGS sequence"/>
</dbReference>
<protein>
    <submittedName>
        <fullName evidence="3">CPBP family intramembrane metalloprotease</fullName>
        <ecNumber evidence="3">3.4.-.-</ecNumber>
    </submittedName>
</protein>
<feature type="transmembrane region" description="Helical" evidence="1">
    <location>
        <begin position="195"/>
        <end position="211"/>
    </location>
</feature>
<dbReference type="GO" id="GO:0008237">
    <property type="term" value="F:metallopeptidase activity"/>
    <property type="evidence" value="ECO:0007669"/>
    <property type="project" value="UniProtKB-KW"/>
</dbReference>